<keyword evidence="7 9" id="KW-0460">Magnesium</keyword>
<dbReference type="PROSITE" id="PS00792">
    <property type="entry name" value="DHPS_1"/>
    <property type="match status" value="1"/>
</dbReference>
<dbReference type="GO" id="GO:0004156">
    <property type="term" value="F:dihydropteroate synthase activity"/>
    <property type="evidence" value="ECO:0007669"/>
    <property type="project" value="UniProtKB-EC"/>
</dbReference>
<dbReference type="CDD" id="cd00739">
    <property type="entry name" value="DHPS"/>
    <property type="match status" value="1"/>
</dbReference>
<dbReference type="PANTHER" id="PTHR20941:SF1">
    <property type="entry name" value="FOLIC ACID SYNTHESIS PROTEIN FOL1"/>
    <property type="match status" value="1"/>
</dbReference>
<keyword evidence="8 9" id="KW-0289">Folate biosynthesis</keyword>
<evidence type="ECO:0000256" key="7">
    <source>
        <dbReference type="ARBA" id="ARBA00022842"/>
    </source>
</evidence>
<evidence type="ECO:0000256" key="8">
    <source>
        <dbReference type="ARBA" id="ARBA00022909"/>
    </source>
</evidence>
<dbReference type="InterPro" id="IPR045031">
    <property type="entry name" value="DHP_synth-like"/>
</dbReference>
<evidence type="ECO:0000256" key="6">
    <source>
        <dbReference type="ARBA" id="ARBA00022723"/>
    </source>
</evidence>
<comment type="similarity">
    <text evidence="9">Belongs to the DHPS family.</text>
</comment>
<evidence type="ECO:0000256" key="2">
    <source>
        <dbReference type="ARBA" id="ARBA00001946"/>
    </source>
</evidence>
<dbReference type="SUPFAM" id="SSF51717">
    <property type="entry name" value="Dihydropteroate synthetase-like"/>
    <property type="match status" value="1"/>
</dbReference>
<keyword evidence="12" id="KW-1185">Reference proteome</keyword>
<organism evidence="11 12">
    <name type="scientific">Natronospira proteinivora</name>
    <dbReference type="NCBI Taxonomy" id="1807133"/>
    <lineage>
        <taxon>Bacteria</taxon>
        <taxon>Pseudomonadati</taxon>
        <taxon>Pseudomonadota</taxon>
        <taxon>Gammaproteobacteria</taxon>
        <taxon>Natronospirales</taxon>
        <taxon>Natronospiraceae</taxon>
        <taxon>Natronospira</taxon>
    </lineage>
</organism>
<dbReference type="PROSITE" id="PS00793">
    <property type="entry name" value="DHPS_2"/>
    <property type="match status" value="1"/>
</dbReference>
<accession>A0ABT1G6R0</accession>
<dbReference type="NCBIfam" id="TIGR01496">
    <property type="entry name" value="DHPS"/>
    <property type="match status" value="1"/>
</dbReference>
<dbReference type="InterPro" id="IPR011005">
    <property type="entry name" value="Dihydropteroate_synth-like_sf"/>
</dbReference>
<keyword evidence="5 9" id="KW-0808">Transferase</keyword>
<protein>
    <recommendedName>
        <fullName evidence="4 9">Dihydropteroate synthase</fullName>
        <shortName evidence="9">DHPS</shortName>
        <ecNumber evidence="4 9">2.5.1.15</ecNumber>
    </recommendedName>
    <alternativeName>
        <fullName evidence="9">Dihydropteroate pyrophosphorylase</fullName>
    </alternativeName>
</protein>
<dbReference type="PANTHER" id="PTHR20941">
    <property type="entry name" value="FOLATE SYNTHESIS PROTEINS"/>
    <property type="match status" value="1"/>
</dbReference>
<reference evidence="11 12" key="1">
    <citation type="submission" date="2022-03" db="EMBL/GenBank/DDBJ databases">
        <title>Genomic Encyclopedia of Type Strains, Phase III (KMG-III): the genomes of soil and plant-associated and newly described type strains.</title>
        <authorList>
            <person name="Whitman W."/>
        </authorList>
    </citation>
    <scope>NUCLEOTIDE SEQUENCE [LARGE SCALE GENOMIC DNA]</scope>
    <source>
        <strain evidence="11 12">BSker1</strain>
    </source>
</reference>
<evidence type="ECO:0000256" key="4">
    <source>
        <dbReference type="ARBA" id="ARBA00012458"/>
    </source>
</evidence>
<proteinExistence type="inferred from homology"/>
<name>A0ABT1G6R0_9GAMM</name>
<evidence type="ECO:0000259" key="10">
    <source>
        <dbReference type="PROSITE" id="PS50972"/>
    </source>
</evidence>
<comment type="cofactor">
    <cofactor evidence="2 9">
        <name>Mg(2+)</name>
        <dbReference type="ChEBI" id="CHEBI:18420"/>
    </cofactor>
</comment>
<dbReference type="Pfam" id="PF00809">
    <property type="entry name" value="Pterin_bind"/>
    <property type="match status" value="1"/>
</dbReference>
<keyword evidence="6 9" id="KW-0479">Metal-binding</keyword>
<dbReference type="EMBL" id="JALJYF010000001">
    <property type="protein sequence ID" value="MCP1726988.1"/>
    <property type="molecule type" value="Genomic_DNA"/>
</dbReference>
<evidence type="ECO:0000256" key="5">
    <source>
        <dbReference type="ARBA" id="ARBA00022679"/>
    </source>
</evidence>
<dbReference type="InterPro" id="IPR000489">
    <property type="entry name" value="Pterin-binding_dom"/>
</dbReference>
<dbReference type="Gene3D" id="3.20.20.20">
    <property type="entry name" value="Dihydropteroate synthase-like"/>
    <property type="match status" value="1"/>
</dbReference>
<comment type="caution">
    <text evidence="11">The sequence shown here is derived from an EMBL/GenBank/DDBJ whole genome shotgun (WGS) entry which is preliminary data.</text>
</comment>
<dbReference type="InterPro" id="IPR006390">
    <property type="entry name" value="DHP_synth_dom"/>
</dbReference>
<evidence type="ECO:0000256" key="1">
    <source>
        <dbReference type="ARBA" id="ARBA00000012"/>
    </source>
</evidence>
<evidence type="ECO:0000313" key="11">
    <source>
        <dbReference type="EMBL" id="MCP1726988.1"/>
    </source>
</evidence>
<evidence type="ECO:0000256" key="3">
    <source>
        <dbReference type="ARBA" id="ARBA00004763"/>
    </source>
</evidence>
<comment type="catalytic activity">
    <reaction evidence="1">
        <text>(7,8-dihydropterin-6-yl)methyl diphosphate + 4-aminobenzoate = 7,8-dihydropteroate + diphosphate</text>
        <dbReference type="Rhea" id="RHEA:19949"/>
        <dbReference type="ChEBI" id="CHEBI:17836"/>
        <dbReference type="ChEBI" id="CHEBI:17839"/>
        <dbReference type="ChEBI" id="CHEBI:33019"/>
        <dbReference type="ChEBI" id="CHEBI:72950"/>
        <dbReference type="EC" id="2.5.1.15"/>
    </reaction>
</comment>
<dbReference type="Proteomes" id="UP001523550">
    <property type="component" value="Unassembled WGS sequence"/>
</dbReference>
<comment type="pathway">
    <text evidence="3 9">Cofactor biosynthesis; tetrahydrofolate biosynthesis; 7,8-dihydrofolate from 2-amino-4-hydroxy-6-hydroxymethyl-7,8-dihydropteridine diphosphate and 4-aminobenzoate: step 1/2.</text>
</comment>
<comment type="function">
    <text evidence="9">Catalyzes the condensation of para-aminobenzoate (pABA) with 6-hydroxymethyl-7,8-dihydropterin diphosphate (DHPt-PP) to form 7,8-dihydropteroate (H2Pte), the immediate precursor of folate derivatives.</text>
</comment>
<evidence type="ECO:0000313" key="12">
    <source>
        <dbReference type="Proteomes" id="UP001523550"/>
    </source>
</evidence>
<feature type="domain" description="Pterin-binding" evidence="10">
    <location>
        <begin position="15"/>
        <end position="267"/>
    </location>
</feature>
<sequence>MRLQCGHRELDLSQARIMGVLNRTPDSFSDGGDYIDRDKALAHAQAMVEAGADIIDIGGESTRPGSRGVSEQEEIDRVIPVLERLRPETDAILSVDTTKPAVMRAALEAGVDLINDVRGFKDPASIEAVKDSDVAVCVMHMQGEPRNMQANPQYREVVREVRGFLMAQAETLEAAGVSRRRILVDPGFGFGKTLNHNLTLLRELGAFSASGYPVLVGMSRKSMIGHVIDRPVDERLYGSLSVATLAAWLGASVVRVHDVAATRDALKMMAAVKASGQGERG</sequence>
<gene>
    <name evidence="11" type="ORF">J2T60_000953</name>
</gene>
<evidence type="ECO:0000256" key="9">
    <source>
        <dbReference type="RuleBase" id="RU361205"/>
    </source>
</evidence>
<dbReference type="RefSeq" id="WP_253446145.1">
    <property type="nucleotide sequence ID" value="NZ_JALJYF010000001.1"/>
</dbReference>
<dbReference type="EC" id="2.5.1.15" evidence="4 9"/>
<dbReference type="PROSITE" id="PS50972">
    <property type="entry name" value="PTERIN_BINDING"/>
    <property type="match status" value="1"/>
</dbReference>